<keyword evidence="15" id="KW-1185">Reference proteome</keyword>
<dbReference type="FunFam" id="1.10.240.10:FF:000004">
    <property type="entry name" value="Tyrosine--tRNA ligase"/>
    <property type="match status" value="1"/>
</dbReference>
<sequence length="413" mass="45871">MTTPEEKIKLITQNLQEVLRPEILKDIVEVQQRPVKIYWGTAPTGRPHCGYFVPMVKLAEFLKAGCEITVLLADIHAFLDNMKAPLELVGFRSTYYEKVVKAILTSIGVPIDKLRFTLGSSYQKSEQYVMDTWRLCSICSEHDAKKAGAEVVKQVASPLLSGLIYPLMQALDEEHLGVDAQFGGVDQRKIFALAGEYLPKLGYKERVHLMNPMVPGLAGGKMSASDPNSKIDLLDSKEVVNTKLKKAHCAPKEVEGNGVIGFVEFVLFPISALATGKPEFTVKRPEKDGGDVTYTSIEQLKADYTEDKLWPQHLKAAVSEKLNDILDPIRKQFDEDKEWQEIAAKAYPVEVKAKVKKVKKIGTGYVAKDKKTAAKAGAEVEGSEVKVGGGEQDEKKEKKTKDVVADEKHWVEK</sequence>
<evidence type="ECO:0000256" key="11">
    <source>
        <dbReference type="ARBA" id="ARBA00048248"/>
    </source>
</evidence>
<proteinExistence type="inferred from homology"/>
<dbReference type="GO" id="GO:0006437">
    <property type="term" value="P:tyrosyl-tRNA aminoacylation"/>
    <property type="evidence" value="ECO:0007669"/>
    <property type="project" value="InterPro"/>
</dbReference>
<feature type="region of interest" description="Disordered" evidence="13">
    <location>
        <begin position="372"/>
        <end position="413"/>
    </location>
</feature>
<dbReference type="NCBIfam" id="TIGR00234">
    <property type="entry name" value="tyrS"/>
    <property type="match status" value="1"/>
</dbReference>
<keyword evidence="7 12" id="KW-0067">ATP-binding</keyword>
<dbReference type="InterPro" id="IPR023617">
    <property type="entry name" value="Tyr-tRNA-ligase_arc/euk-type"/>
</dbReference>
<dbReference type="PRINTS" id="PR01040">
    <property type="entry name" value="TRNASYNTHTYR"/>
</dbReference>
<dbReference type="CDD" id="cd00805">
    <property type="entry name" value="TyrRS_core"/>
    <property type="match status" value="1"/>
</dbReference>
<evidence type="ECO:0000256" key="10">
    <source>
        <dbReference type="ARBA" id="ARBA00023242"/>
    </source>
</evidence>
<dbReference type="GO" id="GO:0004831">
    <property type="term" value="F:tyrosine-tRNA ligase activity"/>
    <property type="evidence" value="ECO:0007669"/>
    <property type="project" value="UniProtKB-EC"/>
</dbReference>
<dbReference type="InterPro" id="IPR002307">
    <property type="entry name" value="Tyr-tRNA-ligase"/>
</dbReference>
<dbReference type="InterPro" id="IPR050489">
    <property type="entry name" value="Tyr-tRNA_synthase"/>
</dbReference>
<comment type="subcellular location">
    <subcellularLocation>
        <location evidence="2">Cytoplasm</location>
    </subcellularLocation>
    <subcellularLocation>
        <location evidence="1">Nucleus</location>
    </subcellularLocation>
</comment>
<evidence type="ECO:0000256" key="12">
    <source>
        <dbReference type="RuleBase" id="RU361234"/>
    </source>
</evidence>
<evidence type="ECO:0000256" key="5">
    <source>
        <dbReference type="ARBA" id="ARBA00022598"/>
    </source>
</evidence>
<dbReference type="PIRSF" id="PIRSF006588">
    <property type="entry name" value="TyrRS_arch_euk"/>
    <property type="match status" value="1"/>
</dbReference>
<dbReference type="NCBIfam" id="NF006330">
    <property type="entry name" value="PRK08560.1"/>
    <property type="match status" value="1"/>
</dbReference>
<evidence type="ECO:0000256" key="13">
    <source>
        <dbReference type="SAM" id="MobiDB-lite"/>
    </source>
</evidence>
<dbReference type="Pfam" id="PF00579">
    <property type="entry name" value="tRNA-synt_1b"/>
    <property type="match status" value="1"/>
</dbReference>
<comment type="catalytic activity">
    <reaction evidence="11 12">
        <text>tRNA(Tyr) + L-tyrosine + ATP = L-tyrosyl-tRNA(Tyr) + AMP + diphosphate + H(+)</text>
        <dbReference type="Rhea" id="RHEA:10220"/>
        <dbReference type="Rhea" id="RHEA-COMP:9706"/>
        <dbReference type="Rhea" id="RHEA-COMP:9707"/>
        <dbReference type="ChEBI" id="CHEBI:15378"/>
        <dbReference type="ChEBI" id="CHEBI:30616"/>
        <dbReference type="ChEBI" id="CHEBI:33019"/>
        <dbReference type="ChEBI" id="CHEBI:58315"/>
        <dbReference type="ChEBI" id="CHEBI:78442"/>
        <dbReference type="ChEBI" id="CHEBI:78536"/>
        <dbReference type="ChEBI" id="CHEBI:456215"/>
        <dbReference type="EC" id="6.1.1.1"/>
    </reaction>
</comment>
<keyword evidence="8 12" id="KW-0648">Protein biosynthesis</keyword>
<dbReference type="Gene3D" id="1.10.240.10">
    <property type="entry name" value="Tyrosyl-Transfer RNA Synthetase"/>
    <property type="match status" value="1"/>
</dbReference>
<protein>
    <recommendedName>
        <fullName evidence="12">Tyrosine--tRNA ligase</fullName>
        <ecNumber evidence="12">6.1.1.1</ecNumber>
    </recommendedName>
    <alternativeName>
        <fullName evidence="12">Tyrosyl-tRNA synthetase</fullName>
    </alternativeName>
</protein>
<gene>
    <name evidence="14" type="ORF">BJ508DRAFT_418876</name>
</gene>
<evidence type="ECO:0000256" key="4">
    <source>
        <dbReference type="ARBA" id="ARBA00022490"/>
    </source>
</evidence>
<dbReference type="Proteomes" id="UP000275078">
    <property type="component" value="Unassembled WGS sequence"/>
</dbReference>
<dbReference type="STRING" id="1160509.A0A3N4HIY6"/>
<accession>A0A3N4HIY6</accession>
<evidence type="ECO:0000256" key="6">
    <source>
        <dbReference type="ARBA" id="ARBA00022741"/>
    </source>
</evidence>
<feature type="compositionally biased region" description="Basic and acidic residues" evidence="13">
    <location>
        <begin position="392"/>
        <end position="413"/>
    </location>
</feature>
<evidence type="ECO:0000256" key="3">
    <source>
        <dbReference type="ARBA" id="ARBA00005594"/>
    </source>
</evidence>
<dbReference type="PANTHER" id="PTHR46264:SF4">
    <property type="entry name" value="TYROSINE--TRNA LIGASE, CYTOPLASMIC"/>
    <property type="match status" value="1"/>
</dbReference>
<evidence type="ECO:0000313" key="14">
    <source>
        <dbReference type="EMBL" id="RPA73885.1"/>
    </source>
</evidence>
<evidence type="ECO:0000256" key="8">
    <source>
        <dbReference type="ARBA" id="ARBA00022917"/>
    </source>
</evidence>
<dbReference type="InterPro" id="IPR002305">
    <property type="entry name" value="aa-tRNA-synth_Ic"/>
</dbReference>
<dbReference type="AlphaFoldDB" id="A0A3N4HIY6"/>
<dbReference type="EC" id="6.1.1.1" evidence="12"/>
<evidence type="ECO:0000256" key="7">
    <source>
        <dbReference type="ARBA" id="ARBA00022840"/>
    </source>
</evidence>
<name>A0A3N4HIY6_ASCIM</name>
<evidence type="ECO:0000256" key="9">
    <source>
        <dbReference type="ARBA" id="ARBA00023146"/>
    </source>
</evidence>
<keyword evidence="4" id="KW-0963">Cytoplasm</keyword>
<evidence type="ECO:0000313" key="15">
    <source>
        <dbReference type="Proteomes" id="UP000275078"/>
    </source>
</evidence>
<dbReference type="Gene3D" id="3.40.50.620">
    <property type="entry name" value="HUPs"/>
    <property type="match status" value="1"/>
</dbReference>
<dbReference type="InterPro" id="IPR014729">
    <property type="entry name" value="Rossmann-like_a/b/a_fold"/>
</dbReference>
<keyword evidence="10" id="KW-0539">Nucleus</keyword>
<reference evidence="14 15" key="1">
    <citation type="journal article" date="2018" name="Nat. Ecol. Evol.">
        <title>Pezizomycetes genomes reveal the molecular basis of ectomycorrhizal truffle lifestyle.</title>
        <authorList>
            <person name="Murat C."/>
            <person name="Payen T."/>
            <person name="Noel B."/>
            <person name="Kuo A."/>
            <person name="Morin E."/>
            <person name="Chen J."/>
            <person name="Kohler A."/>
            <person name="Krizsan K."/>
            <person name="Balestrini R."/>
            <person name="Da Silva C."/>
            <person name="Montanini B."/>
            <person name="Hainaut M."/>
            <person name="Levati E."/>
            <person name="Barry K.W."/>
            <person name="Belfiori B."/>
            <person name="Cichocki N."/>
            <person name="Clum A."/>
            <person name="Dockter R.B."/>
            <person name="Fauchery L."/>
            <person name="Guy J."/>
            <person name="Iotti M."/>
            <person name="Le Tacon F."/>
            <person name="Lindquist E.A."/>
            <person name="Lipzen A."/>
            <person name="Malagnac F."/>
            <person name="Mello A."/>
            <person name="Molinier V."/>
            <person name="Miyauchi S."/>
            <person name="Poulain J."/>
            <person name="Riccioni C."/>
            <person name="Rubini A."/>
            <person name="Sitrit Y."/>
            <person name="Splivallo R."/>
            <person name="Traeger S."/>
            <person name="Wang M."/>
            <person name="Zifcakova L."/>
            <person name="Wipf D."/>
            <person name="Zambonelli A."/>
            <person name="Paolocci F."/>
            <person name="Nowrousian M."/>
            <person name="Ottonello S."/>
            <person name="Baldrian P."/>
            <person name="Spatafora J.W."/>
            <person name="Henrissat B."/>
            <person name="Nagy L.G."/>
            <person name="Aury J.M."/>
            <person name="Wincker P."/>
            <person name="Grigoriev I.V."/>
            <person name="Bonfante P."/>
            <person name="Martin F.M."/>
        </authorList>
    </citation>
    <scope>NUCLEOTIDE SEQUENCE [LARGE SCALE GENOMIC DNA]</scope>
    <source>
        <strain evidence="14 15">RN42</strain>
    </source>
</reference>
<dbReference type="SUPFAM" id="SSF52374">
    <property type="entry name" value="Nucleotidylyl transferase"/>
    <property type="match status" value="1"/>
</dbReference>
<dbReference type="EMBL" id="ML119808">
    <property type="protein sequence ID" value="RPA73885.1"/>
    <property type="molecule type" value="Genomic_DNA"/>
</dbReference>
<keyword evidence="6 12" id="KW-0547">Nucleotide-binding</keyword>
<dbReference type="GO" id="GO:0005524">
    <property type="term" value="F:ATP binding"/>
    <property type="evidence" value="ECO:0007669"/>
    <property type="project" value="UniProtKB-KW"/>
</dbReference>
<evidence type="ECO:0000256" key="2">
    <source>
        <dbReference type="ARBA" id="ARBA00004496"/>
    </source>
</evidence>
<comment type="similarity">
    <text evidence="3 12">Belongs to the class-I aminoacyl-tRNA synthetase family.</text>
</comment>
<dbReference type="GO" id="GO:0005634">
    <property type="term" value="C:nucleus"/>
    <property type="evidence" value="ECO:0007669"/>
    <property type="project" value="UniProtKB-SubCell"/>
</dbReference>
<dbReference type="FunFam" id="3.40.50.620:FF:000040">
    <property type="entry name" value="Tyrosine--tRNA ligase"/>
    <property type="match status" value="1"/>
</dbReference>
<organism evidence="14 15">
    <name type="scientific">Ascobolus immersus RN42</name>
    <dbReference type="NCBI Taxonomy" id="1160509"/>
    <lineage>
        <taxon>Eukaryota</taxon>
        <taxon>Fungi</taxon>
        <taxon>Dikarya</taxon>
        <taxon>Ascomycota</taxon>
        <taxon>Pezizomycotina</taxon>
        <taxon>Pezizomycetes</taxon>
        <taxon>Pezizales</taxon>
        <taxon>Ascobolaceae</taxon>
        <taxon>Ascobolus</taxon>
    </lineage>
</organism>
<dbReference type="GO" id="GO:0005737">
    <property type="term" value="C:cytoplasm"/>
    <property type="evidence" value="ECO:0007669"/>
    <property type="project" value="UniProtKB-SubCell"/>
</dbReference>
<keyword evidence="9 12" id="KW-0030">Aminoacyl-tRNA synthetase</keyword>
<dbReference type="PANTHER" id="PTHR46264">
    <property type="entry name" value="TYROSINE-TRNA LIGASE"/>
    <property type="match status" value="1"/>
</dbReference>
<keyword evidence="5 12" id="KW-0436">Ligase</keyword>
<evidence type="ECO:0000256" key="1">
    <source>
        <dbReference type="ARBA" id="ARBA00004123"/>
    </source>
</evidence>
<dbReference type="OrthoDB" id="197206at2759"/>